<dbReference type="GO" id="GO:0009236">
    <property type="term" value="P:cobalamin biosynthetic process"/>
    <property type="evidence" value="ECO:0007669"/>
    <property type="project" value="UniProtKB-UniPathway"/>
</dbReference>
<dbReference type="GO" id="GO:0032259">
    <property type="term" value="P:methylation"/>
    <property type="evidence" value="ECO:0007669"/>
    <property type="project" value="UniProtKB-KW"/>
</dbReference>
<dbReference type="InterPro" id="IPR021744">
    <property type="entry name" value="CbiG_N"/>
</dbReference>
<dbReference type="GO" id="GO:0030789">
    <property type="term" value="F:precorrin-3B C17-methyltransferase activity"/>
    <property type="evidence" value="ECO:0007669"/>
    <property type="project" value="UniProtKB-EC"/>
</dbReference>
<organism evidence="9 10">
    <name type="scientific">Puniceispirillum marinum (strain IMCC1322)</name>
    <dbReference type="NCBI Taxonomy" id="488538"/>
    <lineage>
        <taxon>Bacteria</taxon>
        <taxon>Pseudomonadati</taxon>
        <taxon>Pseudomonadota</taxon>
        <taxon>Alphaproteobacteria</taxon>
        <taxon>Candidatus Puniceispirillales</taxon>
        <taxon>Candidatus Puniceispirillaceae</taxon>
        <taxon>Candidatus Puniceispirillum</taxon>
    </lineage>
</organism>
<dbReference type="InterPro" id="IPR038029">
    <property type="entry name" value="GbiG_N_sf"/>
</dbReference>
<protein>
    <submittedName>
        <fullName evidence="9">Precorrin-3B methylase</fullName>
        <ecNumber evidence="9">2.1.1.131</ecNumber>
    </submittedName>
</protein>
<dbReference type="eggNOG" id="COG2073">
    <property type="taxonomic scope" value="Bacteria"/>
</dbReference>
<keyword evidence="2" id="KW-0169">Cobalamin biosynthesis</keyword>
<evidence type="ECO:0000259" key="6">
    <source>
        <dbReference type="Pfam" id="PF00590"/>
    </source>
</evidence>
<dbReference type="SUPFAM" id="SSF53790">
    <property type="entry name" value="Tetrapyrrole methylase"/>
    <property type="match status" value="1"/>
</dbReference>
<dbReference type="eggNOG" id="COG1010">
    <property type="taxonomic scope" value="Bacteria"/>
</dbReference>
<dbReference type="SUPFAM" id="SSF159672">
    <property type="entry name" value="CbiG N-terminal domain-like"/>
    <property type="match status" value="1"/>
</dbReference>
<dbReference type="AlphaFoldDB" id="D5BRA8"/>
<reference evidence="9 10" key="1">
    <citation type="journal article" date="2010" name="J. Bacteriol.">
        <title>Complete genome sequence of "Candidatus Puniceispirillum marinum" IMCC1322, a representative of the SAR116 clade in the Alphaproteobacteria.</title>
        <authorList>
            <person name="Oh H.M."/>
            <person name="Kwon K.K."/>
            <person name="Kang I."/>
            <person name="Kang S.G."/>
            <person name="Lee J.H."/>
            <person name="Kim S.J."/>
            <person name="Cho J.C."/>
        </authorList>
    </citation>
    <scope>NUCLEOTIDE SEQUENCE [LARGE SCALE GENOMIC DNA]</scope>
    <source>
        <strain evidence="9 10">IMCC1322</strain>
    </source>
</reference>
<dbReference type="Pfam" id="PF01890">
    <property type="entry name" value="CbiG_C"/>
    <property type="match status" value="1"/>
</dbReference>
<keyword evidence="3 9" id="KW-0489">Methyltransferase</keyword>
<dbReference type="PANTHER" id="PTHR47036:SF1">
    <property type="entry name" value="COBALT-FACTOR III C(17)-METHYLTRANSFERASE-RELATED"/>
    <property type="match status" value="1"/>
</dbReference>
<dbReference type="Pfam" id="PF00590">
    <property type="entry name" value="TP_methylase"/>
    <property type="match status" value="1"/>
</dbReference>
<dbReference type="InterPro" id="IPR014776">
    <property type="entry name" value="4pyrrole_Mease_sub2"/>
</dbReference>
<dbReference type="Gene3D" id="3.30.420.180">
    <property type="entry name" value="CobE/GbiG C-terminal domain"/>
    <property type="match status" value="1"/>
</dbReference>
<feature type="domain" description="Tetrapyrrole methylase" evidence="6">
    <location>
        <begin position="352"/>
        <end position="567"/>
    </location>
</feature>
<proteinExistence type="predicted"/>
<dbReference type="InterPro" id="IPR006363">
    <property type="entry name" value="Cbl_synth_CobJ/CibH_dom"/>
</dbReference>
<dbReference type="SUPFAM" id="SSF159664">
    <property type="entry name" value="CobE/GbiG C-terminal domain-like"/>
    <property type="match status" value="1"/>
</dbReference>
<dbReference type="RefSeq" id="WP_013045434.1">
    <property type="nucleotide sequence ID" value="NC_014010.1"/>
</dbReference>
<dbReference type="UniPathway" id="UPA00148"/>
<keyword evidence="10" id="KW-1185">Reference proteome</keyword>
<dbReference type="Gene3D" id="3.40.1010.10">
    <property type="entry name" value="Cobalt-precorrin-4 Transmethylase, Domain 1"/>
    <property type="match status" value="1"/>
</dbReference>
<dbReference type="KEGG" id="apb:SAR116_0562"/>
<dbReference type="InterPro" id="IPR014777">
    <property type="entry name" value="4pyrrole_Mease_sub1"/>
</dbReference>
<dbReference type="PANTHER" id="PTHR47036">
    <property type="entry name" value="COBALT-FACTOR III C(17)-METHYLTRANSFERASE-RELATED"/>
    <property type="match status" value="1"/>
</dbReference>
<sequence>MALTSRRPVMVALTASGLTLARSLASRIEADIHGLQSRCPDAPYLFDDTIAHIGALFVAGRPIIGICASGILIRAVAPYLSHKTADAPVLAMSDDGVNIVPLLGGHHGGLRIAKALASENDSHIAVTMAGNIAWSASLDEPPQGWRLANPDQAAPVMASLLAGTGAKRDGEAQASLDSWLAKVPHGDDVVLTATMQALAPANNQLVYCPQQLVLGVGCARGCAVEELMPHVLAHLDAHDLNPSAIAAVVSVDIKADEPAIKALAAHLDVPFLVYDVARLEAETPRLANPSEVVHAEIGAHGVAEAAALAASGINGRLLVEKQKSASSTMAVALLDQPCADITMLGGRKTGRVMLIGIGPGQSSWRTPEASRMVQMADELVGYGLYIDILGAIAAHIPRRDFKLGEEEARCRYALETAATGKDVAIICSGDAGIYAMGALVFELLDRTDDDGGVSDAARRVDVVSAPGISALQAAAARSGALLGHDFCTISLSDLLTPWTAIEQRIHAAGAGDFVIAFYNPVSMRRRSQLATARDILISYRGDAVPVLLAQNLGRPDENLIYRTLGTLDINEVDMLTVVMVGAGSSRMFERGTGPAIYTPRGYAKHLDNAVSKGKESKS</sequence>
<evidence type="ECO:0000259" key="7">
    <source>
        <dbReference type="Pfam" id="PF01890"/>
    </source>
</evidence>
<dbReference type="STRING" id="488538.SAR116_0562"/>
<dbReference type="InterPro" id="IPR036518">
    <property type="entry name" value="CobE/GbiG_C_sf"/>
</dbReference>
<dbReference type="OrthoDB" id="9772960at2"/>
<evidence type="ECO:0000256" key="5">
    <source>
        <dbReference type="ARBA" id="ARBA00022691"/>
    </source>
</evidence>
<evidence type="ECO:0000259" key="8">
    <source>
        <dbReference type="Pfam" id="PF11760"/>
    </source>
</evidence>
<evidence type="ECO:0000313" key="10">
    <source>
        <dbReference type="Proteomes" id="UP000007460"/>
    </source>
</evidence>
<dbReference type="Pfam" id="PF11760">
    <property type="entry name" value="CbiG_N"/>
    <property type="match status" value="1"/>
</dbReference>
<dbReference type="InterPro" id="IPR002750">
    <property type="entry name" value="CobE/GbiG_C"/>
</dbReference>
<dbReference type="EC" id="2.1.1.131" evidence="9"/>
<keyword evidence="4 9" id="KW-0808">Transferase</keyword>
<evidence type="ECO:0000256" key="4">
    <source>
        <dbReference type="ARBA" id="ARBA00022679"/>
    </source>
</evidence>
<dbReference type="InterPro" id="IPR051810">
    <property type="entry name" value="Precorrin_MeTrfase"/>
</dbReference>
<dbReference type="NCBIfam" id="TIGR01466">
    <property type="entry name" value="cobJ_cbiH"/>
    <property type="match status" value="1"/>
</dbReference>
<evidence type="ECO:0000256" key="1">
    <source>
        <dbReference type="ARBA" id="ARBA00004953"/>
    </source>
</evidence>
<dbReference type="Proteomes" id="UP000007460">
    <property type="component" value="Chromosome"/>
</dbReference>
<dbReference type="HOGENOM" id="CLU_009721_2_1_5"/>
<evidence type="ECO:0000313" key="9">
    <source>
        <dbReference type="EMBL" id="ADE38805.1"/>
    </source>
</evidence>
<dbReference type="Gene3D" id="3.30.950.10">
    <property type="entry name" value="Methyltransferase, Cobalt-precorrin-4 Transmethylase, Domain 2"/>
    <property type="match status" value="1"/>
</dbReference>
<dbReference type="CDD" id="cd11646">
    <property type="entry name" value="Precorrin_3B_C17_MT"/>
    <property type="match status" value="1"/>
</dbReference>
<gene>
    <name evidence="9" type="ordered locus">SAR116_0562</name>
</gene>
<accession>D5BRA8</accession>
<name>D5BRA8_PUNMI</name>
<dbReference type="InterPro" id="IPR035996">
    <property type="entry name" value="4pyrrol_Methylase_sf"/>
</dbReference>
<feature type="domain" description="Cobalamin synthesis G N-terminal" evidence="8">
    <location>
        <begin position="52"/>
        <end position="129"/>
    </location>
</feature>
<evidence type="ECO:0000256" key="2">
    <source>
        <dbReference type="ARBA" id="ARBA00022573"/>
    </source>
</evidence>
<keyword evidence="5" id="KW-0949">S-adenosyl-L-methionine</keyword>
<dbReference type="Gene3D" id="3.40.50.11220">
    <property type="match status" value="1"/>
</dbReference>
<evidence type="ECO:0000256" key="3">
    <source>
        <dbReference type="ARBA" id="ARBA00022603"/>
    </source>
</evidence>
<dbReference type="InterPro" id="IPR000878">
    <property type="entry name" value="4pyrrol_Mease"/>
</dbReference>
<comment type="pathway">
    <text evidence="1">Cofactor biosynthesis; adenosylcobalamin biosynthesis.</text>
</comment>
<feature type="domain" description="CobE/GbiG C-terminal" evidence="7">
    <location>
        <begin position="212"/>
        <end position="332"/>
    </location>
</feature>
<dbReference type="EMBL" id="CP001751">
    <property type="protein sequence ID" value="ADE38805.1"/>
    <property type="molecule type" value="Genomic_DNA"/>
</dbReference>